<feature type="transmembrane region" description="Helical" evidence="6">
    <location>
        <begin position="7"/>
        <end position="27"/>
    </location>
</feature>
<dbReference type="InterPro" id="IPR000620">
    <property type="entry name" value="EamA_dom"/>
</dbReference>
<dbReference type="Proteomes" id="UP000321291">
    <property type="component" value="Chromosome"/>
</dbReference>
<feature type="domain" description="EamA" evidence="7">
    <location>
        <begin position="166"/>
        <end position="305"/>
    </location>
</feature>
<keyword evidence="4 6" id="KW-1133">Transmembrane helix</keyword>
<sequence length="327" mass="35648">MAIRNIFLVLLGGCSFGILSTFVKLAYGYGFSLADVTSAQAYFGAVLLWMLLMIYRLCRPKSRQGHAVASKDTTPTSTALRLILTGMASGCISISYYKCVEVMPASIAIILLMQYTWISIVLERLLFKISITPRKWLFVSIVLVGTILGSGLIGNNGHIQFSIASIGFGLMAGFFYAVFVLASGYVGNALPAIVKSSWIILGVVLIIMAVFPPFAKIRELIDTRTLSIYLMDLLPIGLLLAFFGMVLPPLLFAYAIPKVGVALSSILGSVELPTAALCAYLILNEPISVWQLLGILIILCAIILIHIRPEPKYKTGEIRRKATPTQF</sequence>
<evidence type="ECO:0000256" key="1">
    <source>
        <dbReference type="ARBA" id="ARBA00004651"/>
    </source>
</evidence>
<gene>
    <name evidence="8" type="ORF">FSB73_17245</name>
</gene>
<feature type="domain" description="EamA" evidence="7">
    <location>
        <begin position="6"/>
        <end position="148"/>
    </location>
</feature>
<dbReference type="AlphaFoldDB" id="A0A5B8VQI4"/>
<dbReference type="EMBL" id="CP042434">
    <property type="protein sequence ID" value="QEC73162.1"/>
    <property type="molecule type" value="Genomic_DNA"/>
</dbReference>
<name>A0A5B8VQI4_9BACT</name>
<evidence type="ECO:0000256" key="2">
    <source>
        <dbReference type="ARBA" id="ARBA00022475"/>
    </source>
</evidence>
<feature type="transmembrane region" description="Helical" evidence="6">
    <location>
        <begin position="39"/>
        <end position="58"/>
    </location>
</feature>
<feature type="transmembrane region" description="Helical" evidence="6">
    <location>
        <begin position="159"/>
        <end position="186"/>
    </location>
</feature>
<keyword evidence="9" id="KW-1185">Reference proteome</keyword>
<evidence type="ECO:0000256" key="3">
    <source>
        <dbReference type="ARBA" id="ARBA00022692"/>
    </source>
</evidence>
<evidence type="ECO:0000256" key="6">
    <source>
        <dbReference type="SAM" id="Phobius"/>
    </source>
</evidence>
<evidence type="ECO:0000313" key="9">
    <source>
        <dbReference type="Proteomes" id="UP000321291"/>
    </source>
</evidence>
<reference evidence="8 9" key="1">
    <citation type="journal article" date="2017" name="Int. J. Syst. Evol. Microbiol.">
        <title>Arachidicoccus ginsenosidivorans sp. nov., with ginsenoside-converting activity isolated from ginseng cultivating soil.</title>
        <authorList>
            <person name="Siddiqi M.Z."/>
            <person name="Aslam Z."/>
            <person name="Im W.T."/>
        </authorList>
    </citation>
    <scope>NUCLEOTIDE SEQUENCE [LARGE SCALE GENOMIC DNA]</scope>
    <source>
        <strain evidence="8 9">Gsoil 809</strain>
    </source>
</reference>
<accession>A0A5B8VQI4</accession>
<feature type="transmembrane region" description="Helical" evidence="6">
    <location>
        <begin position="103"/>
        <end position="127"/>
    </location>
</feature>
<evidence type="ECO:0000313" key="8">
    <source>
        <dbReference type="EMBL" id="QEC73162.1"/>
    </source>
</evidence>
<organism evidence="8 9">
    <name type="scientific">Arachidicoccus ginsenosidivorans</name>
    <dbReference type="NCBI Taxonomy" id="496057"/>
    <lineage>
        <taxon>Bacteria</taxon>
        <taxon>Pseudomonadati</taxon>
        <taxon>Bacteroidota</taxon>
        <taxon>Chitinophagia</taxon>
        <taxon>Chitinophagales</taxon>
        <taxon>Chitinophagaceae</taxon>
        <taxon>Arachidicoccus</taxon>
    </lineage>
</organism>
<feature type="transmembrane region" description="Helical" evidence="6">
    <location>
        <begin position="198"/>
        <end position="215"/>
    </location>
</feature>
<evidence type="ECO:0000256" key="5">
    <source>
        <dbReference type="ARBA" id="ARBA00023136"/>
    </source>
</evidence>
<feature type="transmembrane region" description="Helical" evidence="6">
    <location>
        <begin position="79"/>
        <end position="97"/>
    </location>
</feature>
<dbReference type="InterPro" id="IPR037185">
    <property type="entry name" value="EmrE-like"/>
</dbReference>
<feature type="transmembrane region" description="Helical" evidence="6">
    <location>
        <begin position="227"/>
        <end position="247"/>
    </location>
</feature>
<dbReference type="SUPFAM" id="SSF103481">
    <property type="entry name" value="Multidrug resistance efflux transporter EmrE"/>
    <property type="match status" value="2"/>
</dbReference>
<comment type="subcellular location">
    <subcellularLocation>
        <location evidence="1">Cell membrane</location>
        <topology evidence="1">Multi-pass membrane protein</topology>
    </subcellularLocation>
</comment>
<keyword evidence="2" id="KW-1003">Cell membrane</keyword>
<feature type="transmembrane region" description="Helical" evidence="6">
    <location>
        <begin position="136"/>
        <end position="153"/>
    </location>
</feature>
<protein>
    <submittedName>
        <fullName evidence="8">EamA family transporter</fullName>
    </submittedName>
</protein>
<feature type="transmembrane region" description="Helical" evidence="6">
    <location>
        <begin position="289"/>
        <end position="307"/>
    </location>
</feature>
<dbReference type="RefSeq" id="WP_146785017.1">
    <property type="nucleotide sequence ID" value="NZ_CP042434.1"/>
</dbReference>
<dbReference type="OrthoDB" id="3180815at2"/>
<proteinExistence type="predicted"/>
<dbReference type="InterPro" id="IPR050638">
    <property type="entry name" value="AA-Vitamin_Transporters"/>
</dbReference>
<keyword evidence="3 6" id="KW-0812">Transmembrane</keyword>
<keyword evidence="5 6" id="KW-0472">Membrane</keyword>
<dbReference type="KEGG" id="agi:FSB73_17245"/>
<feature type="transmembrane region" description="Helical" evidence="6">
    <location>
        <begin position="259"/>
        <end position="283"/>
    </location>
</feature>
<dbReference type="PANTHER" id="PTHR32322">
    <property type="entry name" value="INNER MEMBRANE TRANSPORTER"/>
    <property type="match status" value="1"/>
</dbReference>
<evidence type="ECO:0000259" key="7">
    <source>
        <dbReference type="Pfam" id="PF00892"/>
    </source>
</evidence>
<evidence type="ECO:0000256" key="4">
    <source>
        <dbReference type="ARBA" id="ARBA00022989"/>
    </source>
</evidence>
<dbReference type="PANTHER" id="PTHR32322:SF18">
    <property type="entry name" value="S-ADENOSYLMETHIONINE_S-ADENOSYLHOMOCYSTEINE TRANSPORTER"/>
    <property type="match status" value="1"/>
</dbReference>
<dbReference type="Pfam" id="PF00892">
    <property type="entry name" value="EamA"/>
    <property type="match status" value="2"/>
</dbReference>
<dbReference type="GO" id="GO:0005886">
    <property type="term" value="C:plasma membrane"/>
    <property type="evidence" value="ECO:0007669"/>
    <property type="project" value="UniProtKB-SubCell"/>
</dbReference>